<protein>
    <recommendedName>
        <fullName evidence="5">Inorganic triphosphatase</fullName>
    </recommendedName>
</protein>
<evidence type="ECO:0000259" key="2">
    <source>
        <dbReference type="PROSITE" id="PS51708"/>
    </source>
</evidence>
<dbReference type="GO" id="GO:0050355">
    <property type="term" value="F:inorganic triphosphate phosphatase activity"/>
    <property type="evidence" value="ECO:0007669"/>
    <property type="project" value="InterPro"/>
</dbReference>
<dbReference type="InterPro" id="IPR007899">
    <property type="entry name" value="CHAD_dom"/>
</dbReference>
<dbReference type="PANTHER" id="PTHR39569:SF1">
    <property type="entry name" value="INORGANIC TRIPHOSPHATASE"/>
    <property type="match status" value="1"/>
</dbReference>
<reference evidence="3 4" key="1">
    <citation type="submission" date="2016-10" db="EMBL/GenBank/DDBJ databases">
        <title>Alkaliphiles isolated from bioreactors.</title>
        <authorList>
            <person name="Salah Z."/>
            <person name="Rout S.P."/>
            <person name="Humphreys P.N."/>
        </authorList>
    </citation>
    <scope>NUCLEOTIDE SEQUENCE [LARGE SCALE GENOMIC DNA]</scope>
    <source>
        <strain evidence="3 4">ZS02</strain>
    </source>
</reference>
<evidence type="ECO:0008006" key="5">
    <source>
        <dbReference type="Google" id="ProtNLM"/>
    </source>
</evidence>
<evidence type="ECO:0000259" key="1">
    <source>
        <dbReference type="PROSITE" id="PS51707"/>
    </source>
</evidence>
<dbReference type="SMART" id="SM01118">
    <property type="entry name" value="CYTH"/>
    <property type="match status" value="1"/>
</dbReference>
<feature type="domain" description="CYTH" evidence="1">
    <location>
        <begin position="2"/>
        <end position="199"/>
    </location>
</feature>
<keyword evidence="4" id="KW-1185">Reference proteome</keyword>
<name>A0A1R1IDM8_9RHOO</name>
<dbReference type="CDD" id="cd07756">
    <property type="entry name" value="CYTH-like_Pase_CHAD"/>
    <property type="match status" value="1"/>
</dbReference>
<dbReference type="PROSITE" id="PS51708">
    <property type="entry name" value="CHAD"/>
    <property type="match status" value="1"/>
</dbReference>
<accession>A0A1R1IDM8</accession>
<dbReference type="InterPro" id="IPR038186">
    <property type="entry name" value="CHAD_dom_sf"/>
</dbReference>
<dbReference type="GO" id="GO:0046872">
    <property type="term" value="F:metal ion binding"/>
    <property type="evidence" value="ECO:0007669"/>
    <property type="project" value="TreeGrafter"/>
</dbReference>
<dbReference type="SUPFAM" id="SSF55154">
    <property type="entry name" value="CYTH-like phosphatases"/>
    <property type="match status" value="1"/>
</dbReference>
<dbReference type="PANTHER" id="PTHR39569">
    <property type="entry name" value="INORGANIC TRIPHOSPHATASE"/>
    <property type="match status" value="1"/>
</dbReference>
<organism evidence="3 4">
    <name type="scientific">Azonexus hydrophilus</name>
    <dbReference type="NCBI Taxonomy" id="418702"/>
    <lineage>
        <taxon>Bacteria</taxon>
        <taxon>Pseudomonadati</taxon>
        <taxon>Pseudomonadota</taxon>
        <taxon>Betaproteobacteria</taxon>
        <taxon>Rhodocyclales</taxon>
        <taxon>Azonexaceae</taxon>
        <taxon>Azonexus</taxon>
    </lineage>
</organism>
<dbReference type="InterPro" id="IPR023577">
    <property type="entry name" value="CYTH_domain"/>
</dbReference>
<dbReference type="InterPro" id="IPR039013">
    <property type="entry name" value="YgiF"/>
</dbReference>
<feature type="domain" description="CHAD" evidence="2">
    <location>
        <begin position="214"/>
        <end position="487"/>
    </location>
</feature>
<dbReference type="Gene3D" id="2.40.320.10">
    <property type="entry name" value="Hypothetical Protein Pfu-838710-001"/>
    <property type="match status" value="1"/>
</dbReference>
<dbReference type="EMBL" id="MTHD01000001">
    <property type="protein sequence ID" value="OMG56760.1"/>
    <property type="molecule type" value="Genomic_DNA"/>
</dbReference>
<proteinExistence type="predicted"/>
<comment type="caution">
    <text evidence="3">The sequence shown here is derived from an EMBL/GenBank/DDBJ whole genome shotgun (WGS) entry which is preliminary data.</text>
</comment>
<dbReference type="Gene3D" id="1.40.20.10">
    <property type="entry name" value="CHAD domain"/>
    <property type="match status" value="1"/>
</dbReference>
<sequence length="491" mass="55641">MATEIELKLRLDPKNVRKLLAHPVLAGIASQKQHLLNTYYDTPELALRARRIAMRFRKKGWQWLLTVKSAEPASGGLAIRNEWETNATPGVFDFSHVDAPELRTMLETARDDLEAVFTTDFRRQLWQVPCGESLIEMAVDRGGIAARGRREAICEVELELLSGRIEDIFTLTRQLQQHINLHPAIASKAERGYRLFLNEPERPFRAKPLPIHAGQTPVAAFRTIALGCLEHFQRNESALLAGGAPEFIHQARVALRRLRSAIKLFAPVLPEDFVAAYGQSWKTLAGALGEARNWDVFLEETLPPIHAAFPHNHDIHRLRNEARRRVKAARRSIVRLLAVKEYPRLMVEFTAAVHALTDSRPVALKTFAKERIAAHTRSARKMAEQYADLNAEERHIMRLRFKKLRYAMEFMAPLLPTRHMKTYLTALGRLQEALGLINDQVTAELLINEALGQKSATAAHGWVAGRQEILVTYIPAALADWLKAHDRMAEQ</sequence>
<gene>
    <name evidence="3" type="ORF">BJN45_03895</name>
</gene>
<evidence type="ECO:0000313" key="3">
    <source>
        <dbReference type="EMBL" id="OMG56760.1"/>
    </source>
</evidence>
<dbReference type="AlphaFoldDB" id="A0A1R1IDM8"/>
<dbReference type="InterPro" id="IPR033469">
    <property type="entry name" value="CYTH-like_dom_sf"/>
</dbReference>
<dbReference type="Pfam" id="PF01928">
    <property type="entry name" value="CYTH"/>
    <property type="match status" value="1"/>
</dbReference>
<dbReference type="SMART" id="SM00880">
    <property type="entry name" value="CHAD"/>
    <property type="match status" value="1"/>
</dbReference>
<dbReference type="Pfam" id="PF05235">
    <property type="entry name" value="CHAD"/>
    <property type="match status" value="1"/>
</dbReference>
<dbReference type="OrthoDB" id="3034217at2"/>
<dbReference type="PROSITE" id="PS51707">
    <property type="entry name" value="CYTH"/>
    <property type="match status" value="1"/>
</dbReference>
<dbReference type="RefSeq" id="WP_076092221.1">
    <property type="nucleotide sequence ID" value="NZ_MTHD01000001.1"/>
</dbReference>
<evidence type="ECO:0000313" key="4">
    <source>
        <dbReference type="Proteomes" id="UP000187526"/>
    </source>
</evidence>
<dbReference type="STRING" id="418702.BJN45_03895"/>
<dbReference type="Proteomes" id="UP000187526">
    <property type="component" value="Unassembled WGS sequence"/>
</dbReference>